<name>A0A0D9WQ91_9ORYZ</name>
<dbReference type="AlphaFoldDB" id="A0A0D9WQ91"/>
<sequence length="105" mass="11564">MVLITTLTLAPYKNPLLLSSATPSASPLPFNLLSPPLPLPLLSPHGGGRRQQRLATPASSSFASRLPLAARCADLHLRRRQARSRRRGGGRWRAHGVGRIRRFRL</sequence>
<dbReference type="HOGENOM" id="CLU_2240466_0_0_1"/>
<evidence type="ECO:0000256" key="1">
    <source>
        <dbReference type="SAM" id="MobiDB-lite"/>
    </source>
</evidence>
<dbReference type="Gramene" id="LPERR06G12390.1">
    <property type="protein sequence ID" value="LPERR06G12390.1"/>
    <property type="gene ID" value="LPERR06G12390"/>
</dbReference>
<evidence type="ECO:0000313" key="2">
    <source>
        <dbReference type="EnsemblPlants" id="LPERR06G12390.1"/>
    </source>
</evidence>
<proteinExistence type="predicted"/>
<protein>
    <submittedName>
        <fullName evidence="2">Uncharacterized protein</fullName>
    </submittedName>
</protein>
<accession>A0A0D9WQ91</accession>
<evidence type="ECO:0000313" key="3">
    <source>
        <dbReference type="Proteomes" id="UP000032180"/>
    </source>
</evidence>
<organism evidence="2 3">
    <name type="scientific">Leersia perrieri</name>
    <dbReference type="NCBI Taxonomy" id="77586"/>
    <lineage>
        <taxon>Eukaryota</taxon>
        <taxon>Viridiplantae</taxon>
        <taxon>Streptophyta</taxon>
        <taxon>Embryophyta</taxon>
        <taxon>Tracheophyta</taxon>
        <taxon>Spermatophyta</taxon>
        <taxon>Magnoliopsida</taxon>
        <taxon>Liliopsida</taxon>
        <taxon>Poales</taxon>
        <taxon>Poaceae</taxon>
        <taxon>BOP clade</taxon>
        <taxon>Oryzoideae</taxon>
        <taxon>Oryzeae</taxon>
        <taxon>Oryzinae</taxon>
        <taxon>Leersia</taxon>
    </lineage>
</organism>
<feature type="region of interest" description="Disordered" evidence="1">
    <location>
        <begin position="41"/>
        <end position="61"/>
    </location>
</feature>
<reference evidence="2" key="3">
    <citation type="submission" date="2015-04" db="UniProtKB">
        <authorList>
            <consortium name="EnsemblPlants"/>
        </authorList>
    </citation>
    <scope>IDENTIFICATION</scope>
</reference>
<reference evidence="2 3" key="1">
    <citation type="submission" date="2012-08" db="EMBL/GenBank/DDBJ databases">
        <title>Oryza genome evolution.</title>
        <authorList>
            <person name="Wing R.A."/>
        </authorList>
    </citation>
    <scope>NUCLEOTIDE SEQUENCE</scope>
</reference>
<dbReference type="Proteomes" id="UP000032180">
    <property type="component" value="Chromosome 6"/>
</dbReference>
<dbReference type="EnsemblPlants" id="LPERR06G12390.1">
    <property type="protein sequence ID" value="LPERR06G12390.1"/>
    <property type="gene ID" value="LPERR06G12390"/>
</dbReference>
<keyword evidence="3" id="KW-1185">Reference proteome</keyword>
<reference evidence="3" key="2">
    <citation type="submission" date="2013-12" db="EMBL/GenBank/DDBJ databases">
        <authorList>
            <person name="Yu Y."/>
            <person name="Lee S."/>
            <person name="de Baynast K."/>
            <person name="Wissotski M."/>
            <person name="Liu L."/>
            <person name="Talag J."/>
            <person name="Goicoechea J."/>
            <person name="Angelova A."/>
            <person name="Jetty R."/>
            <person name="Kudrna D."/>
            <person name="Golser W."/>
            <person name="Rivera L."/>
            <person name="Zhang J."/>
            <person name="Wing R."/>
        </authorList>
    </citation>
    <scope>NUCLEOTIDE SEQUENCE</scope>
</reference>